<dbReference type="AlphaFoldDB" id="A0A543D4S3"/>
<dbReference type="GO" id="GO:0000271">
    <property type="term" value="P:polysaccharide biosynthetic process"/>
    <property type="evidence" value="ECO:0007669"/>
    <property type="project" value="TreeGrafter"/>
</dbReference>
<dbReference type="InterPro" id="IPR011051">
    <property type="entry name" value="RmlC_Cupin_sf"/>
</dbReference>
<gene>
    <name evidence="3" type="ORF">FB558_7358</name>
</gene>
<dbReference type="CDD" id="cd00438">
    <property type="entry name" value="cupin_RmlC"/>
    <property type="match status" value="1"/>
</dbReference>
<dbReference type="GO" id="GO:0008830">
    <property type="term" value="F:dTDP-4-dehydrorhamnose 3,5-epimerase activity"/>
    <property type="evidence" value="ECO:0007669"/>
    <property type="project" value="InterPro"/>
</dbReference>
<protein>
    <submittedName>
        <fullName evidence="3">dTDP-4-dehydrorhamnose 3,5-epimerase</fullName>
    </submittedName>
</protein>
<dbReference type="RefSeq" id="WP_142061656.1">
    <property type="nucleotide sequence ID" value="NZ_VFPA01000005.1"/>
</dbReference>
<dbReference type="Pfam" id="PF00908">
    <property type="entry name" value="dTDP_sugar_isom"/>
    <property type="match status" value="1"/>
</dbReference>
<evidence type="ECO:0000313" key="4">
    <source>
        <dbReference type="Proteomes" id="UP000315677"/>
    </source>
</evidence>
<keyword evidence="4" id="KW-1185">Reference proteome</keyword>
<organism evidence="3 4">
    <name type="scientific">Pseudonocardia kunmingensis</name>
    <dbReference type="NCBI Taxonomy" id="630975"/>
    <lineage>
        <taxon>Bacteria</taxon>
        <taxon>Bacillati</taxon>
        <taxon>Actinomycetota</taxon>
        <taxon>Actinomycetes</taxon>
        <taxon>Pseudonocardiales</taxon>
        <taxon>Pseudonocardiaceae</taxon>
        <taxon>Pseudonocardia</taxon>
    </lineage>
</organism>
<evidence type="ECO:0000313" key="3">
    <source>
        <dbReference type="EMBL" id="TQM04325.1"/>
    </source>
</evidence>
<dbReference type="InterPro" id="IPR014710">
    <property type="entry name" value="RmlC-like_jellyroll"/>
</dbReference>
<comment type="similarity">
    <text evidence="1">Belongs to the dTDP-4-dehydrorhamnose 3,5-epimerase family.</text>
</comment>
<dbReference type="GO" id="GO:0019305">
    <property type="term" value="P:dTDP-rhamnose biosynthetic process"/>
    <property type="evidence" value="ECO:0007669"/>
    <property type="project" value="TreeGrafter"/>
</dbReference>
<dbReference type="Gene3D" id="2.60.120.10">
    <property type="entry name" value="Jelly Rolls"/>
    <property type="match status" value="1"/>
</dbReference>
<dbReference type="SUPFAM" id="SSF51182">
    <property type="entry name" value="RmlC-like cupins"/>
    <property type="match status" value="1"/>
</dbReference>
<dbReference type="Proteomes" id="UP000315677">
    <property type="component" value="Unassembled WGS sequence"/>
</dbReference>
<dbReference type="PANTHER" id="PTHR21047">
    <property type="entry name" value="DTDP-6-DEOXY-D-GLUCOSE-3,5 EPIMERASE"/>
    <property type="match status" value="1"/>
</dbReference>
<dbReference type="OrthoDB" id="9800680at2"/>
<evidence type="ECO:0000256" key="2">
    <source>
        <dbReference type="PIRSR" id="PIRSR600888-1"/>
    </source>
</evidence>
<sequence length="185" mass="20461">MHVRETAIAGLLVFEPSPHRDERGWFSRTFDADVARRAGVDPHAFLQDSQSRTVAGGLRGLHGRVGHGEAKLVRCARGAIVDVVVDARPGSPTRGRVESFRLDDENMASLYIPRGCLHGFQALVESDTCYRIDAEHDPSEDVTVRYDDPDLAIDWPLPVSVMSAKDRAGRRWSDLTEMLDAAAPR</sequence>
<reference evidence="3 4" key="1">
    <citation type="submission" date="2019-06" db="EMBL/GenBank/DDBJ databases">
        <title>Sequencing the genomes of 1000 actinobacteria strains.</title>
        <authorList>
            <person name="Klenk H.-P."/>
        </authorList>
    </citation>
    <scope>NUCLEOTIDE SEQUENCE [LARGE SCALE GENOMIC DNA]</scope>
    <source>
        <strain evidence="3 4">DSM 45301</strain>
    </source>
</reference>
<feature type="active site" description="Proton donor" evidence="2">
    <location>
        <position position="130"/>
    </location>
</feature>
<dbReference type="InterPro" id="IPR000888">
    <property type="entry name" value="RmlC-like"/>
</dbReference>
<dbReference type="EMBL" id="VFPA01000005">
    <property type="protein sequence ID" value="TQM04325.1"/>
    <property type="molecule type" value="Genomic_DNA"/>
</dbReference>
<proteinExistence type="inferred from homology"/>
<dbReference type="PANTHER" id="PTHR21047:SF2">
    <property type="entry name" value="THYMIDINE DIPHOSPHO-4-KETO-RHAMNOSE 3,5-EPIMERASE"/>
    <property type="match status" value="1"/>
</dbReference>
<accession>A0A543D4S3</accession>
<comment type="caution">
    <text evidence="3">The sequence shown here is derived from an EMBL/GenBank/DDBJ whole genome shotgun (WGS) entry which is preliminary data.</text>
</comment>
<feature type="active site" description="Proton acceptor" evidence="2">
    <location>
        <position position="62"/>
    </location>
</feature>
<dbReference type="GO" id="GO:0005829">
    <property type="term" value="C:cytosol"/>
    <property type="evidence" value="ECO:0007669"/>
    <property type="project" value="TreeGrafter"/>
</dbReference>
<name>A0A543D4S3_9PSEU</name>
<evidence type="ECO:0000256" key="1">
    <source>
        <dbReference type="ARBA" id="ARBA00010154"/>
    </source>
</evidence>